<reference evidence="2" key="2">
    <citation type="submission" date="2025-08" db="UniProtKB">
        <authorList>
            <consortium name="Ensembl"/>
        </authorList>
    </citation>
    <scope>IDENTIFICATION</scope>
</reference>
<dbReference type="Ensembl" id="ENSPSNT00000028709.1">
    <property type="protein sequence ID" value="ENSPSNP00000025541.1"/>
    <property type="gene ID" value="ENSPSNG00000018621.1"/>
</dbReference>
<keyword evidence="1" id="KW-0472">Membrane</keyword>
<name>A0A8C9E7N7_PHOSS</name>
<feature type="transmembrane region" description="Helical" evidence="1">
    <location>
        <begin position="41"/>
        <end position="63"/>
    </location>
</feature>
<evidence type="ECO:0000313" key="2">
    <source>
        <dbReference type="Ensembl" id="ENSPSNP00000025541.1"/>
    </source>
</evidence>
<evidence type="ECO:0000313" key="3">
    <source>
        <dbReference type="Proteomes" id="UP000694554"/>
    </source>
</evidence>
<sequence length="128" mass="14884">MRTTSTFILIPEANCSLRAIGLYFVYYRLARLTAIRSGETAFYSLVCQLQTYAMLLFSARIFIRLLLDYFLSNILSQACLYWELWTSSVSPSDRNLSICGLHSLIPLKKNPSPFKMLYYELNKYICIH</sequence>
<proteinExistence type="predicted"/>
<reference evidence="2" key="1">
    <citation type="submission" date="2019-08" db="EMBL/GenBank/DDBJ databases">
        <title>Phocoena sinus (Vaquita) genome, mPhoSin1, primary haplotype.</title>
        <authorList>
            <person name="Morin P."/>
            <person name="Mountcastle J."/>
            <person name="Fungtammasan C."/>
            <person name="Rhie A."/>
            <person name="Rojas-Bracho L."/>
            <person name="Smith C.R."/>
            <person name="Taylor B.L."/>
            <person name="Gulland F.M.D."/>
            <person name="Musser W."/>
            <person name="Houck M."/>
            <person name="Haase B."/>
            <person name="Paez S."/>
            <person name="Howe K."/>
            <person name="Torrance J."/>
            <person name="Formenti G."/>
            <person name="Phillippy A."/>
            <person name="Ryder O."/>
            <person name="Jarvis E.D."/>
            <person name="Fedrigo O."/>
        </authorList>
    </citation>
    <scope>NUCLEOTIDE SEQUENCE [LARGE SCALE GENOMIC DNA]</scope>
</reference>
<organism evidence="2 3">
    <name type="scientific">Phocoena sinus</name>
    <name type="common">Vaquita</name>
    <dbReference type="NCBI Taxonomy" id="42100"/>
    <lineage>
        <taxon>Eukaryota</taxon>
        <taxon>Metazoa</taxon>
        <taxon>Chordata</taxon>
        <taxon>Craniata</taxon>
        <taxon>Vertebrata</taxon>
        <taxon>Euteleostomi</taxon>
        <taxon>Mammalia</taxon>
        <taxon>Eutheria</taxon>
        <taxon>Laurasiatheria</taxon>
        <taxon>Artiodactyla</taxon>
        <taxon>Whippomorpha</taxon>
        <taxon>Cetacea</taxon>
        <taxon>Odontoceti</taxon>
        <taxon>Phocoenidae</taxon>
        <taxon>Phocoena</taxon>
    </lineage>
</organism>
<accession>A0A8C9E7N7</accession>
<keyword evidence="1" id="KW-1133">Transmembrane helix</keyword>
<reference evidence="2" key="3">
    <citation type="submission" date="2025-09" db="UniProtKB">
        <authorList>
            <consortium name="Ensembl"/>
        </authorList>
    </citation>
    <scope>IDENTIFICATION</scope>
</reference>
<evidence type="ECO:0000256" key="1">
    <source>
        <dbReference type="SAM" id="Phobius"/>
    </source>
</evidence>
<keyword evidence="3" id="KW-1185">Reference proteome</keyword>
<protein>
    <submittedName>
        <fullName evidence="2">Uncharacterized protein</fullName>
    </submittedName>
</protein>
<keyword evidence="1" id="KW-0812">Transmembrane</keyword>
<dbReference type="AlphaFoldDB" id="A0A8C9E7N7"/>
<dbReference type="Proteomes" id="UP000694554">
    <property type="component" value="Chromosome X"/>
</dbReference>